<dbReference type="AlphaFoldDB" id="A0A6J4U9S4"/>
<sequence length="59" mass="6642">VSGRTERRGWPHHLHASSDAHGDGRRYLQAGTRRGPLWPLQRQLRPNPAPGGKLASRRL</sequence>
<dbReference type="EMBL" id="CADCWL010000010">
    <property type="protein sequence ID" value="CAA9544482.1"/>
    <property type="molecule type" value="Genomic_DNA"/>
</dbReference>
<gene>
    <name evidence="2" type="ORF">AVDCRST_MAG19-190</name>
</gene>
<feature type="compositionally biased region" description="Basic and acidic residues" evidence="1">
    <location>
        <begin position="16"/>
        <end position="26"/>
    </location>
</feature>
<reference evidence="2" key="1">
    <citation type="submission" date="2020-02" db="EMBL/GenBank/DDBJ databases">
        <authorList>
            <person name="Meier V. D."/>
        </authorList>
    </citation>
    <scope>NUCLEOTIDE SEQUENCE</scope>
    <source>
        <strain evidence="2">AVDCRST_MAG19</strain>
    </source>
</reference>
<feature type="non-terminal residue" evidence="2">
    <location>
        <position position="1"/>
    </location>
</feature>
<evidence type="ECO:0000256" key="1">
    <source>
        <dbReference type="SAM" id="MobiDB-lite"/>
    </source>
</evidence>
<proteinExistence type="predicted"/>
<feature type="non-terminal residue" evidence="2">
    <location>
        <position position="59"/>
    </location>
</feature>
<accession>A0A6J4U9S4</accession>
<evidence type="ECO:0000313" key="2">
    <source>
        <dbReference type="EMBL" id="CAA9544482.1"/>
    </source>
</evidence>
<feature type="region of interest" description="Disordered" evidence="1">
    <location>
        <begin position="1"/>
        <end position="59"/>
    </location>
</feature>
<organism evidence="2">
    <name type="scientific">uncultured Thermomicrobiales bacterium</name>
    <dbReference type="NCBI Taxonomy" id="1645740"/>
    <lineage>
        <taxon>Bacteria</taxon>
        <taxon>Pseudomonadati</taxon>
        <taxon>Thermomicrobiota</taxon>
        <taxon>Thermomicrobia</taxon>
        <taxon>Thermomicrobiales</taxon>
        <taxon>environmental samples</taxon>
    </lineage>
</organism>
<name>A0A6J4U9S4_9BACT</name>
<protein>
    <submittedName>
        <fullName evidence="2">Uncharacterized protein</fullName>
    </submittedName>
</protein>